<dbReference type="EMBL" id="JBEPTQ010000002">
    <property type="protein sequence ID" value="MET4724883.1"/>
    <property type="molecule type" value="Genomic_DNA"/>
</dbReference>
<dbReference type="CDD" id="cd00093">
    <property type="entry name" value="HTH_XRE"/>
    <property type="match status" value="1"/>
</dbReference>
<proteinExistence type="predicted"/>
<accession>A0A0A3XII2</accession>
<sequence length="97" mass="10764">MILKTISDLGLAVREARRRRKLTQKQLAQTLGTTQEWISQFETGRLENPSLGTVLKAFAALGIDLNIDSVPGSLRNNDVDTGDLALDEPSFLKGRRR</sequence>
<protein>
    <submittedName>
        <fullName evidence="4">Transcriptional regulator with XRE-family HTH domain</fullName>
    </submittedName>
</protein>
<evidence type="ECO:0000256" key="1">
    <source>
        <dbReference type="SAM" id="MobiDB-lite"/>
    </source>
</evidence>
<evidence type="ECO:0000313" key="5">
    <source>
        <dbReference type="Proteomes" id="UP000030377"/>
    </source>
</evidence>
<keyword evidence="6" id="KW-1185">Reference proteome</keyword>
<feature type="domain" description="HTH cro/C1-type" evidence="2">
    <location>
        <begin position="13"/>
        <end position="70"/>
    </location>
</feature>
<dbReference type="Proteomes" id="UP000030377">
    <property type="component" value="Unassembled WGS sequence"/>
</dbReference>
<feature type="region of interest" description="Disordered" evidence="1">
    <location>
        <begin position="75"/>
        <end position="97"/>
    </location>
</feature>
<dbReference type="Pfam" id="PF13560">
    <property type="entry name" value="HTH_31"/>
    <property type="match status" value="1"/>
</dbReference>
<comment type="caution">
    <text evidence="3">The sequence shown here is derived from an EMBL/GenBank/DDBJ whole genome shotgun (WGS) entry which is preliminary data.</text>
</comment>
<dbReference type="EMBL" id="JRPN01000073">
    <property type="protein sequence ID" value="KGT73049.1"/>
    <property type="molecule type" value="Genomic_DNA"/>
</dbReference>
<reference evidence="3 5" key="1">
    <citation type="submission" date="2014-09" db="EMBL/GenBank/DDBJ databases">
        <title>Draft genome of Bradyrhizobium japonicum Is-34.</title>
        <authorList>
            <person name="Tsurumaru H."/>
            <person name="Yamakawa T."/>
            <person name="Hashimoto S."/>
            <person name="Okizaki K."/>
            <person name="Kanesaki Y."/>
            <person name="Yoshikawa H."/>
            <person name="Yajima S."/>
        </authorList>
    </citation>
    <scope>NUCLEOTIDE SEQUENCE [LARGE SCALE GENOMIC DNA]</scope>
    <source>
        <strain evidence="3 5">Is-34</strain>
    </source>
</reference>
<dbReference type="InterPro" id="IPR001387">
    <property type="entry name" value="Cro/C1-type_HTH"/>
</dbReference>
<name>A0A0A3XII2_BRAJP</name>
<evidence type="ECO:0000259" key="2">
    <source>
        <dbReference type="PROSITE" id="PS50943"/>
    </source>
</evidence>
<evidence type="ECO:0000313" key="6">
    <source>
        <dbReference type="Proteomes" id="UP001549291"/>
    </source>
</evidence>
<dbReference type="SUPFAM" id="SSF47413">
    <property type="entry name" value="lambda repressor-like DNA-binding domains"/>
    <property type="match status" value="1"/>
</dbReference>
<dbReference type="GO" id="GO:0003677">
    <property type="term" value="F:DNA binding"/>
    <property type="evidence" value="ECO:0007669"/>
    <property type="project" value="InterPro"/>
</dbReference>
<dbReference type="SMART" id="SM00530">
    <property type="entry name" value="HTH_XRE"/>
    <property type="match status" value="1"/>
</dbReference>
<evidence type="ECO:0000313" key="4">
    <source>
        <dbReference type="EMBL" id="MET4724883.1"/>
    </source>
</evidence>
<dbReference type="AlphaFoldDB" id="A0A0A3XII2"/>
<dbReference type="InterPro" id="IPR010982">
    <property type="entry name" value="Lambda_DNA-bd_dom_sf"/>
</dbReference>
<gene>
    <name evidence="4" type="ORF">ABIF63_008989</name>
    <name evidence="3" type="ORF">MA20_46725</name>
</gene>
<evidence type="ECO:0000313" key="3">
    <source>
        <dbReference type="EMBL" id="KGT73049.1"/>
    </source>
</evidence>
<dbReference type="PROSITE" id="PS50943">
    <property type="entry name" value="HTH_CROC1"/>
    <property type="match status" value="1"/>
</dbReference>
<dbReference type="Proteomes" id="UP001549291">
    <property type="component" value="Unassembled WGS sequence"/>
</dbReference>
<reference evidence="4 6" key="2">
    <citation type="submission" date="2024-06" db="EMBL/GenBank/DDBJ databases">
        <title>Genomic Encyclopedia of Type Strains, Phase V (KMG-V): Genome sequencing to study the core and pangenomes of soil and plant-associated prokaryotes.</title>
        <authorList>
            <person name="Whitman W."/>
        </authorList>
    </citation>
    <scope>NUCLEOTIDE SEQUENCE [LARGE SCALE GENOMIC DNA]</scope>
    <source>
        <strain evidence="4 6">USDA 160</strain>
    </source>
</reference>
<dbReference type="Gene3D" id="1.10.260.40">
    <property type="entry name" value="lambda repressor-like DNA-binding domains"/>
    <property type="match status" value="1"/>
</dbReference>
<dbReference type="RefSeq" id="WP_041960904.1">
    <property type="nucleotide sequence ID" value="NZ_JBEPTQ010000002.1"/>
</dbReference>
<organism evidence="3 5">
    <name type="scientific">Bradyrhizobium japonicum</name>
    <dbReference type="NCBI Taxonomy" id="375"/>
    <lineage>
        <taxon>Bacteria</taxon>
        <taxon>Pseudomonadati</taxon>
        <taxon>Pseudomonadota</taxon>
        <taxon>Alphaproteobacteria</taxon>
        <taxon>Hyphomicrobiales</taxon>
        <taxon>Nitrobacteraceae</taxon>
        <taxon>Bradyrhizobium</taxon>
    </lineage>
</organism>